<feature type="binding site" evidence="15">
    <location>
        <position position="112"/>
    </location>
    <ligand>
        <name>Zn(2+)</name>
        <dbReference type="ChEBI" id="CHEBI:29105"/>
    </ligand>
</feature>
<feature type="binding site" evidence="16">
    <location>
        <position position="295"/>
    </location>
    <ligand>
        <name>Fe cation</name>
        <dbReference type="ChEBI" id="CHEBI:24875"/>
    </ligand>
</feature>
<feature type="binding site" description="in other chain" evidence="14">
    <location>
        <position position="150"/>
    </location>
    <ligand>
        <name>UDP-alpha-D-glucose</name>
        <dbReference type="ChEBI" id="CHEBI:58885"/>
        <note>ligand shared between dimeric partners</note>
    </ligand>
</feature>
<dbReference type="EC" id="2.7.7.12" evidence="4 12"/>
<dbReference type="InterPro" id="IPR005849">
    <property type="entry name" value="GalP_Utransf_N"/>
</dbReference>
<feature type="binding site" evidence="14">
    <location>
        <begin position="24"/>
        <end position="27"/>
    </location>
    <ligand>
        <name>UDP-alpha-D-glucose</name>
        <dbReference type="ChEBI" id="CHEBI:58885"/>
        <note>ligand shared between dimeric partners</note>
    </ligand>
</feature>
<dbReference type="NCBIfam" id="TIGR00209">
    <property type="entry name" value="galT_1"/>
    <property type="match status" value="1"/>
</dbReference>
<feature type="binding site" description="in other chain" evidence="14">
    <location>
        <begin position="73"/>
        <end position="74"/>
    </location>
    <ligand>
        <name>UDP-alpha-D-glucose</name>
        <dbReference type="ChEBI" id="CHEBI:58885"/>
        <note>ligand shared between dimeric partners</note>
    </ligand>
</feature>
<feature type="binding site" evidence="15">
    <location>
        <position position="48"/>
    </location>
    <ligand>
        <name>Zn(2+)</name>
        <dbReference type="ChEBI" id="CHEBI:29105"/>
    </ligand>
</feature>
<dbReference type="GO" id="GO:0008108">
    <property type="term" value="F:UDP-glucose:hexose-1-phosphate uridylyltransferase activity"/>
    <property type="evidence" value="ECO:0007669"/>
    <property type="project" value="UniProtKB-UniRule"/>
</dbReference>
<dbReference type="PIRSF" id="PIRSF000808">
    <property type="entry name" value="GalT"/>
    <property type="match status" value="1"/>
</dbReference>
<evidence type="ECO:0000256" key="7">
    <source>
        <dbReference type="ARBA" id="ARBA00022695"/>
    </source>
</evidence>
<dbReference type="InterPro" id="IPR001937">
    <property type="entry name" value="GalP_UDPtransf1"/>
</dbReference>
<keyword evidence="8 15" id="KW-0479">Metal-binding</keyword>
<evidence type="ECO:0000256" key="6">
    <source>
        <dbReference type="ARBA" id="ARBA00022679"/>
    </source>
</evidence>
<feature type="active site" description="Tele-UMP-histidine intermediate" evidence="13">
    <location>
        <position position="163"/>
    </location>
</feature>
<feature type="domain" description="Galactose-1-phosphate uridyl transferase N-terminal" evidence="18">
    <location>
        <begin position="5"/>
        <end position="173"/>
    </location>
</feature>
<feature type="binding site" evidence="16">
    <location>
        <position position="179"/>
    </location>
    <ligand>
        <name>Fe cation</name>
        <dbReference type="ChEBI" id="CHEBI:24875"/>
    </ligand>
</feature>
<keyword evidence="6 17" id="KW-0808">Transferase</keyword>
<organism evidence="20 21">
    <name type="scientific">Candidatus Gottesmanbacteria bacterium RIFCSPHIGHO2_01_FULL_40_15</name>
    <dbReference type="NCBI Taxonomy" id="1798376"/>
    <lineage>
        <taxon>Bacteria</taxon>
        <taxon>Candidatus Gottesmaniibacteriota</taxon>
    </lineage>
</organism>
<dbReference type="GO" id="GO:0005737">
    <property type="term" value="C:cytoplasm"/>
    <property type="evidence" value="ECO:0007669"/>
    <property type="project" value="TreeGrafter"/>
</dbReference>
<evidence type="ECO:0000256" key="4">
    <source>
        <dbReference type="ARBA" id="ARBA00012384"/>
    </source>
</evidence>
<dbReference type="UniPathway" id="UPA00214"/>
<dbReference type="CDD" id="cd00608">
    <property type="entry name" value="GalT"/>
    <property type="match status" value="1"/>
</dbReference>
<comment type="similarity">
    <text evidence="3 17">Belongs to the galactose-1-phosphate uridylyltransferase type 1 family.</text>
</comment>
<evidence type="ECO:0000256" key="15">
    <source>
        <dbReference type="PIRSR" id="PIRSR000808-3"/>
    </source>
</evidence>
<dbReference type="PROSITE" id="PS00117">
    <property type="entry name" value="GAL_P_UDP_TRANSF_I"/>
    <property type="match status" value="1"/>
</dbReference>
<comment type="catalytic activity">
    <reaction evidence="1 17">
        <text>alpha-D-galactose 1-phosphate + UDP-alpha-D-glucose = alpha-D-glucose 1-phosphate + UDP-alpha-D-galactose</text>
        <dbReference type="Rhea" id="RHEA:13989"/>
        <dbReference type="ChEBI" id="CHEBI:58336"/>
        <dbReference type="ChEBI" id="CHEBI:58601"/>
        <dbReference type="ChEBI" id="CHEBI:58885"/>
        <dbReference type="ChEBI" id="CHEBI:66914"/>
        <dbReference type="EC" id="2.7.7.12"/>
    </reaction>
</comment>
<keyword evidence="16" id="KW-0408">Iron</keyword>
<feature type="binding site" evidence="14">
    <location>
        <begin position="313"/>
        <end position="314"/>
    </location>
    <ligand>
        <name>UDP-alpha-D-glucose</name>
        <dbReference type="ChEBI" id="CHEBI:58885"/>
        <note>ligand shared between dimeric partners</note>
    </ligand>
</feature>
<reference evidence="20 21" key="1">
    <citation type="journal article" date="2016" name="Nat. Commun.">
        <title>Thousands of microbial genomes shed light on interconnected biogeochemical processes in an aquifer system.</title>
        <authorList>
            <person name="Anantharaman K."/>
            <person name="Brown C.T."/>
            <person name="Hug L.A."/>
            <person name="Sharon I."/>
            <person name="Castelle C.J."/>
            <person name="Probst A.J."/>
            <person name="Thomas B.C."/>
            <person name="Singh A."/>
            <person name="Wilkins M.J."/>
            <person name="Karaoz U."/>
            <person name="Brodie E.L."/>
            <person name="Williams K.H."/>
            <person name="Hubbard S.S."/>
            <person name="Banfield J.F."/>
        </authorList>
    </citation>
    <scope>NUCLEOTIDE SEQUENCE [LARGE SCALE GENOMIC DNA]</scope>
</reference>
<keyword evidence="11 17" id="KW-0119">Carbohydrate metabolism</keyword>
<dbReference type="FunFam" id="3.30.428.10:FF:000001">
    <property type="entry name" value="Galactose-1-phosphate uridylyltransferase"/>
    <property type="match status" value="1"/>
</dbReference>
<evidence type="ECO:0000256" key="14">
    <source>
        <dbReference type="PIRSR" id="PIRSR000808-2"/>
    </source>
</evidence>
<dbReference type="InterPro" id="IPR005850">
    <property type="entry name" value="GalP_Utransf_C"/>
</dbReference>
<evidence type="ECO:0000256" key="12">
    <source>
        <dbReference type="NCBIfam" id="TIGR00209"/>
    </source>
</evidence>
<comment type="caution">
    <text evidence="20">The sequence shown here is derived from an EMBL/GenBank/DDBJ whole genome shotgun (WGS) entry which is preliminary data.</text>
</comment>
<evidence type="ECO:0000313" key="21">
    <source>
        <dbReference type="Proteomes" id="UP000177354"/>
    </source>
</evidence>
<feature type="binding site" evidence="16">
    <location>
        <position position="278"/>
    </location>
    <ligand>
        <name>Fe cation</name>
        <dbReference type="ChEBI" id="CHEBI:24875"/>
    </ligand>
</feature>
<keyword evidence="9 15" id="KW-0862">Zinc</keyword>
<evidence type="ECO:0000313" key="20">
    <source>
        <dbReference type="EMBL" id="OGG07009.1"/>
    </source>
</evidence>
<feature type="domain" description="Galactose-1-phosphate uridyl transferase C-terminal" evidence="19">
    <location>
        <begin position="182"/>
        <end position="334"/>
    </location>
</feature>
<feature type="binding site" description="in other chain" evidence="14">
    <location>
        <position position="165"/>
    </location>
    <ligand>
        <name>UDP-alpha-D-glucose</name>
        <dbReference type="ChEBI" id="CHEBI:58885"/>
        <note>ligand shared between dimeric partners</note>
    </ligand>
</feature>
<dbReference type="PANTHER" id="PTHR11943:SF1">
    <property type="entry name" value="GALACTOSE-1-PHOSPHATE URIDYLYLTRANSFERASE"/>
    <property type="match status" value="1"/>
</dbReference>
<evidence type="ECO:0000256" key="1">
    <source>
        <dbReference type="ARBA" id="ARBA00001107"/>
    </source>
</evidence>
<evidence type="ECO:0000256" key="16">
    <source>
        <dbReference type="PIRSR" id="PIRSR000808-4"/>
    </source>
</evidence>
<evidence type="ECO:0000259" key="19">
    <source>
        <dbReference type="Pfam" id="PF02744"/>
    </source>
</evidence>
<gene>
    <name evidence="20" type="ORF">A2777_04030</name>
</gene>
<name>A0A1F5Z3H0_9BACT</name>
<keyword evidence="10 17" id="KW-0299">Galactose metabolism</keyword>
<keyword evidence="7 17" id="KW-0548">Nucleotidyltransferase</keyword>
<evidence type="ECO:0000256" key="11">
    <source>
        <dbReference type="ARBA" id="ARBA00023277"/>
    </source>
</evidence>
<evidence type="ECO:0000256" key="3">
    <source>
        <dbReference type="ARBA" id="ARBA00010951"/>
    </source>
</evidence>
<comment type="cofactor">
    <cofactor evidence="15">
        <name>Zn(2+)</name>
        <dbReference type="ChEBI" id="CHEBI:29105"/>
    </cofactor>
    <text evidence="15">Binds 1 zinc ion per subunit.</text>
</comment>
<dbReference type="SUPFAM" id="SSF54197">
    <property type="entry name" value="HIT-like"/>
    <property type="match status" value="2"/>
</dbReference>
<dbReference type="InterPro" id="IPR019779">
    <property type="entry name" value="GalP_UDPtransf1_His-AS"/>
</dbReference>
<dbReference type="Pfam" id="PF02744">
    <property type="entry name" value="GalP_UDP_tr_C"/>
    <property type="match status" value="1"/>
</dbReference>
<dbReference type="Gene3D" id="3.30.428.10">
    <property type="entry name" value="HIT-like"/>
    <property type="match status" value="2"/>
</dbReference>
<proteinExistence type="inferred from homology"/>
<evidence type="ECO:0000256" key="8">
    <source>
        <dbReference type="ARBA" id="ARBA00022723"/>
    </source>
</evidence>
<feature type="binding site" description="in other chain" evidence="14">
    <location>
        <position position="57"/>
    </location>
    <ligand>
        <name>UDP-alpha-D-glucose</name>
        <dbReference type="ChEBI" id="CHEBI:58885"/>
        <note>ligand shared between dimeric partners</note>
    </ligand>
</feature>
<dbReference type="InterPro" id="IPR036265">
    <property type="entry name" value="HIT-like_sf"/>
</dbReference>
<comment type="cofactor">
    <cofactor evidence="16">
        <name>Fe cation</name>
        <dbReference type="ChEBI" id="CHEBI:24875"/>
    </cofactor>
    <text evidence="16">Binds 1 Fe cation per subunit.</text>
</comment>
<dbReference type="NCBIfam" id="NF008724">
    <property type="entry name" value="PRK11720.1"/>
    <property type="match status" value="1"/>
</dbReference>
<dbReference type="Pfam" id="PF01087">
    <property type="entry name" value="GalP_UDP_transf"/>
    <property type="match status" value="1"/>
</dbReference>
<dbReference type="AlphaFoldDB" id="A0A1F5Z3H0"/>
<dbReference type="Proteomes" id="UP000177354">
    <property type="component" value="Unassembled WGS sequence"/>
</dbReference>
<feature type="binding site" evidence="16">
    <location>
        <position position="293"/>
    </location>
    <ligand>
        <name>Fe cation</name>
        <dbReference type="ChEBI" id="CHEBI:24875"/>
    </ligand>
</feature>
<dbReference type="GO" id="GO:0008270">
    <property type="term" value="F:zinc ion binding"/>
    <property type="evidence" value="ECO:0007669"/>
    <property type="project" value="InterPro"/>
</dbReference>
<feature type="binding site" description="in other chain" evidence="14">
    <location>
        <position position="320"/>
    </location>
    <ligand>
        <name>UDP-alpha-D-glucose</name>
        <dbReference type="ChEBI" id="CHEBI:58885"/>
        <note>ligand shared between dimeric partners</note>
    </ligand>
</feature>
<dbReference type="PANTHER" id="PTHR11943">
    <property type="entry name" value="GALACTOSE-1-PHOSPHATE URIDYLYLTRANSFERASE"/>
    <property type="match status" value="1"/>
</dbReference>
<dbReference type="GO" id="GO:0033499">
    <property type="term" value="P:galactose catabolic process via UDP-galactose, Leloir pathway"/>
    <property type="evidence" value="ECO:0007669"/>
    <property type="project" value="TreeGrafter"/>
</dbReference>
<dbReference type="FunFam" id="3.30.428.10:FF:000002">
    <property type="entry name" value="Galactose-1-phosphate uridylyltransferase"/>
    <property type="match status" value="1"/>
</dbReference>
<feature type="binding site" description="in other chain" evidence="14">
    <location>
        <begin position="156"/>
        <end position="158"/>
    </location>
    <ligand>
        <name>UDP-alpha-D-glucose</name>
        <dbReference type="ChEBI" id="CHEBI:58885"/>
        <note>ligand shared between dimeric partners</note>
    </ligand>
</feature>
<evidence type="ECO:0000256" key="5">
    <source>
        <dbReference type="ARBA" id="ARBA00016340"/>
    </source>
</evidence>
<evidence type="ECO:0000256" key="17">
    <source>
        <dbReference type="RuleBase" id="RU000506"/>
    </source>
</evidence>
<evidence type="ECO:0000256" key="10">
    <source>
        <dbReference type="ARBA" id="ARBA00023144"/>
    </source>
</evidence>
<accession>A0A1F5Z3H0</accession>
<protein>
    <recommendedName>
        <fullName evidence="5 12">Galactose-1-phosphate uridylyltransferase</fullName>
        <ecNumber evidence="4 12">2.7.7.12</ecNumber>
    </recommendedName>
</protein>
<evidence type="ECO:0000259" key="18">
    <source>
        <dbReference type="Pfam" id="PF01087"/>
    </source>
</evidence>
<comment type="pathway">
    <text evidence="2 17">Carbohydrate metabolism; galactose metabolism.</text>
</comment>
<evidence type="ECO:0000256" key="13">
    <source>
        <dbReference type="PIRSR" id="PIRSR000808-1"/>
    </source>
</evidence>
<dbReference type="EMBL" id="MFJF01000012">
    <property type="protein sequence ID" value="OGG07009.1"/>
    <property type="molecule type" value="Genomic_DNA"/>
</dbReference>
<evidence type="ECO:0000256" key="9">
    <source>
        <dbReference type="ARBA" id="ARBA00022833"/>
    </source>
</evidence>
<evidence type="ECO:0000256" key="2">
    <source>
        <dbReference type="ARBA" id="ARBA00004947"/>
    </source>
</evidence>
<feature type="binding site" evidence="14">
    <location>
        <begin position="308"/>
        <end position="309"/>
    </location>
    <ligand>
        <name>UDP-alpha-D-glucose</name>
        <dbReference type="ChEBI" id="CHEBI:58885"/>
        <note>ligand shared between dimeric partners</note>
    </ligand>
</feature>
<feature type="binding site" evidence="15">
    <location>
        <position position="161"/>
    </location>
    <ligand>
        <name>Zn(2+)</name>
        <dbReference type="ChEBI" id="CHEBI:29105"/>
    </ligand>
</feature>
<feature type="binding site" evidence="15">
    <location>
        <position position="51"/>
    </location>
    <ligand>
        <name>Zn(2+)</name>
        <dbReference type="ChEBI" id="CHEBI:29105"/>
    </ligand>
</feature>
<sequence length="338" mass="40026">MFLSQPHRRYNPLINEWVLVSPQRTKRPWQGKYEKIQKEKKLIYDPSCYMCPGNIRANREKNPRYKNTFVFRNDFPPIVDTGQKESIINNSGILQAAAIKGECRVVCFSPRHDLTLSEMTDDQIQDVILTWISQIEEFKHKYNWVQIFENKGELMGCSNPHPHCQIWASNFIPNEVSKEDIQQKKYFEKNDSVLLVDYVKKELDKKERVVTENYSWIVVVPFWAIWPYETLLLPKTNRSQFTLISAEEKRELAEITKNLLLSYDRLFNISMPYSMGWHFAPFNVKNNGYWQLHAHYYPPLLRSATVKKFMVGYEMLAQPQRDITPEQAASELRKYIKS</sequence>